<dbReference type="KEGG" id="clf:GJQ69_04475"/>
<evidence type="ECO:0000313" key="2">
    <source>
        <dbReference type="EMBL" id="QKO29564.1"/>
    </source>
</evidence>
<dbReference type="EMBL" id="CP046051">
    <property type="protein sequence ID" value="QKN23800.1"/>
    <property type="molecule type" value="Genomic_DNA"/>
</dbReference>
<dbReference type="RefSeq" id="WP_157658940.1">
    <property type="nucleotide sequence ID" value="NZ_CP046051.1"/>
</dbReference>
<evidence type="ECO:0000313" key="1">
    <source>
        <dbReference type="EMBL" id="QKN23800.1"/>
    </source>
</evidence>
<dbReference type="AlphaFoldDB" id="A0A859DPR8"/>
<reference evidence="2" key="3">
    <citation type="journal article" date="2022" name="Int. J. Syst. Evol. Microbiol.">
        <title>Caproicibacterium lactatifermentans sp. nov., isolated from pit clay used for the production of Chinese strong aroma-type liquor.</title>
        <authorList>
            <person name="Wang H."/>
            <person name="Gu Y."/>
            <person name="Zhao D."/>
            <person name="Qiao Z."/>
            <person name="Zheng J."/>
            <person name="Gao J."/>
            <person name="Ren C."/>
            <person name="Xu Y."/>
        </authorList>
    </citation>
    <scope>NUCLEOTIDE SEQUENCE</scope>
    <source>
        <strain evidence="2">JNU-WLY1368</strain>
    </source>
</reference>
<dbReference type="Proteomes" id="UP000509623">
    <property type="component" value="Chromosome"/>
</dbReference>
<reference evidence="3 4" key="1">
    <citation type="submission" date="2019-11" db="EMBL/GenBank/DDBJ databases">
        <authorList>
            <person name="Ren C."/>
            <person name="Wang H."/>
            <person name="Xu Y."/>
        </authorList>
    </citation>
    <scope>NUCLEOTIDE SEQUENCE [LARGE SCALE GENOMIC DNA]</scope>
    <source>
        <strain evidence="4">JNU-WLY1368</strain>
        <strain evidence="1 3">LBM 19010</strain>
    </source>
</reference>
<dbReference type="EMBL" id="CP046161">
    <property type="protein sequence ID" value="QKO29564.1"/>
    <property type="molecule type" value="Genomic_DNA"/>
</dbReference>
<gene>
    <name evidence="1" type="ORF">GJQ69_04475</name>
    <name evidence="2" type="ORF">GKP14_00100</name>
</gene>
<evidence type="ECO:0000313" key="4">
    <source>
        <dbReference type="Proteomes" id="UP000509623"/>
    </source>
</evidence>
<proteinExistence type="predicted"/>
<dbReference type="Proteomes" id="UP000501316">
    <property type="component" value="Chromosome"/>
</dbReference>
<sequence length="63" mass="7233">MEPLKELPMGFGMALFENEQAAHRFAEMRPEQKQKVLQQVHQVDSKAEMRALVHRLGGEEENG</sequence>
<name>A0A859DPR8_9FIRM</name>
<organism evidence="1 3">
    <name type="scientific">Caproicibacterium lactatifermentans</name>
    <dbReference type="NCBI Taxonomy" id="2666138"/>
    <lineage>
        <taxon>Bacteria</taxon>
        <taxon>Bacillati</taxon>
        <taxon>Bacillota</taxon>
        <taxon>Clostridia</taxon>
        <taxon>Eubacteriales</taxon>
        <taxon>Oscillospiraceae</taxon>
        <taxon>Caproicibacterium</taxon>
    </lineage>
</organism>
<accession>A0A859DPR8</accession>
<evidence type="ECO:0000313" key="3">
    <source>
        <dbReference type="Proteomes" id="UP000501316"/>
    </source>
</evidence>
<protein>
    <submittedName>
        <fullName evidence="1">Uncharacterized protein</fullName>
    </submittedName>
</protein>
<keyword evidence="4" id="KW-1185">Reference proteome</keyword>
<reference evidence="2" key="2">
    <citation type="journal article" date="2021" name="Appl. Environ. Microbiol.">
        <title>Adaptability of a Caproate-Producing Bacterium Contributes to Its Dominance in an Anaerobic Fermentation System.</title>
        <authorList>
            <person name="Wang H."/>
            <person name="Gu Y."/>
            <person name="Zhou W."/>
            <person name="Zhao D."/>
            <person name="Qiao Z."/>
            <person name="Zheng J."/>
            <person name="Gao J."/>
            <person name="Chen X."/>
            <person name="Ren C."/>
            <person name="Xu Y."/>
        </authorList>
    </citation>
    <scope>NUCLEOTIDE SEQUENCE</scope>
    <source>
        <strain evidence="2">JNU-WLY1368</strain>
    </source>
</reference>